<organism evidence="3 4">
    <name type="scientific">Lithospermum erythrorhizon</name>
    <name type="common">Purple gromwell</name>
    <name type="synonym">Lithospermum officinale var. erythrorhizon</name>
    <dbReference type="NCBI Taxonomy" id="34254"/>
    <lineage>
        <taxon>Eukaryota</taxon>
        <taxon>Viridiplantae</taxon>
        <taxon>Streptophyta</taxon>
        <taxon>Embryophyta</taxon>
        <taxon>Tracheophyta</taxon>
        <taxon>Spermatophyta</taxon>
        <taxon>Magnoliopsida</taxon>
        <taxon>eudicotyledons</taxon>
        <taxon>Gunneridae</taxon>
        <taxon>Pentapetalae</taxon>
        <taxon>asterids</taxon>
        <taxon>lamiids</taxon>
        <taxon>Boraginales</taxon>
        <taxon>Boraginaceae</taxon>
        <taxon>Boraginoideae</taxon>
        <taxon>Lithospermeae</taxon>
        <taxon>Lithospermum</taxon>
    </lineage>
</organism>
<evidence type="ECO:0000259" key="2">
    <source>
        <dbReference type="PROSITE" id="PS50102"/>
    </source>
</evidence>
<accession>A0AAV3PG92</accession>
<keyword evidence="4" id="KW-1185">Reference proteome</keyword>
<gene>
    <name evidence="3" type="ORF">LIER_09044</name>
</gene>
<dbReference type="GO" id="GO:0003723">
    <property type="term" value="F:RNA binding"/>
    <property type="evidence" value="ECO:0007669"/>
    <property type="project" value="UniProtKB-UniRule"/>
</dbReference>
<reference evidence="3 4" key="1">
    <citation type="submission" date="2024-01" db="EMBL/GenBank/DDBJ databases">
        <title>The complete chloroplast genome sequence of Lithospermum erythrorhizon: insights into the phylogenetic relationship among Boraginaceae species and the maternal lineages of purple gromwells.</title>
        <authorList>
            <person name="Okada T."/>
            <person name="Watanabe K."/>
        </authorList>
    </citation>
    <scope>NUCLEOTIDE SEQUENCE [LARGE SCALE GENOMIC DNA]</scope>
</reference>
<feature type="domain" description="RRM" evidence="2">
    <location>
        <begin position="369"/>
        <end position="444"/>
    </location>
</feature>
<dbReference type="AlphaFoldDB" id="A0AAV3PG92"/>
<proteinExistence type="predicted"/>
<name>A0AAV3PG92_LITER</name>
<dbReference type="PROSITE" id="PS50102">
    <property type="entry name" value="RRM"/>
    <property type="match status" value="1"/>
</dbReference>
<dbReference type="Proteomes" id="UP001454036">
    <property type="component" value="Unassembled WGS sequence"/>
</dbReference>
<dbReference type="EMBL" id="BAABME010001510">
    <property type="protein sequence ID" value="GAA0150011.1"/>
    <property type="molecule type" value="Genomic_DNA"/>
</dbReference>
<keyword evidence="1" id="KW-0694">RNA-binding</keyword>
<dbReference type="InterPro" id="IPR000504">
    <property type="entry name" value="RRM_dom"/>
</dbReference>
<protein>
    <recommendedName>
        <fullName evidence="2">RRM domain-containing protein</fullName>
    </recommendedName>
</protein>
<dbReference type="SUPFAM" id="SSF54928">
    <property type="entry name" value="RNA-binding domain, RBD"/>
    <property type="match status" value="2"/>
</dbReference>
<dbReference type="PANTHER" id="PTHR34568">
    <property type="entry name" value="RRM DOMAIN-CONTAINING PROTEIN"/>
    <property type="match status" value="1"/>
</dbReference>
<dbReference type="PANTHER" id="PTHR34568:SF5">
    <property type="entry name" value="RNA-BINDING (RRM_RBD_RNP MOTIFS) FAMILY PROTEIN"/>
    <property type="match status" value="1"/>
</dbReference>
<evidence type="ECO:0000313" key="4">
    <source>
        <dbReference type="Proteomes" id="UP001454036"/>
    </source>
</evidence>
<dbReference type="InterPro" id="IPR058942">
    <property type="entry name" value="AT3G52170-like"/>
</dbReference>
<sequence length="535" mass="59454">MVVPQKSSLPITKTGIIRLRQWSSLFSTIKNNHDDAALQSSENRYKESNAGEVPLVSHNQSYVGRLSLIQSLTKIMQKTLQLHNNSITDISPSYLNASLSPDIAPYPNCVQQHTPMPLKRLQTKTGKGRSGCTQSYPCDNREVVSELTQELGPNPSCIYKKNSSSVAQSKYDEFADSVEKMNDGGSSSVARNYSSEDSLEIDEVHKSSNKAELATTRSVSPEYSRKDIESMNNILNSTKFPHSLEDNSEKVVPCTNNLVDPKQNQNKGILKFVPPGTEKGDIFLAFLGWADIVEVKILDDGDVYRLAYIYFKNKEELLKALNRSDLIVRNRTVVLEAASPMENGSKKLPKPLLIGEQTVPSEIIKNTSRTVMMGGFGCDINLRDLRKVLAFCGGNMSGIFFGPSSSSAYVEFETEDDKEMALAKQPVHVMGKQISILRIDTPRTTVVRISYGDMSGQKVSSICTSLGRVKHFNWRCLGIVDVHYCFSEWPKMVEILNSLNGLDIDGNRVLAQPATDYPPDILSILLADRFYSSEP</sequence>
<dbReference type="CDD" id="cd00590">
    <property type="entry name" value="RRM_SF"/>
    <property type="match status" value="1"/>
</dbReference>
<evidence type="ECO:0000256" key="1">
    <source>
        <dbReference type="PROSITE-ProRule" id="PRU00176"/>
    </source>
</evidence>
<comment type="caution">
    <text evidence="3">The sequence shown here is derived from an EMBL/GenBank/DDBJ whole genome shotgun (WGS) entry which is preliminary data.</text>
</comment>
<evidence type="ECO:0000313" key="3">
    <source>
        <dbReference type="EMBL" id="GAA0150011.1"/>
    </source>
</evidence>
<dbReference type="InterPro" id="IPR035979">
    <property type="entry name" value="RBD_domain_sf"/>
</dbReference>